<dbReference type="GO" id="GO:0003700">
    <property type="term" value="F:DNA-binding transcription factor activity"/>
    <property type="evidence" value="ECO:0007669"/>
    <property type="project" value="InterPro"/>
</dbReference>
<dbReference type="Pfam" id="PF01475">
    <property type="entry name" value="FUR"/>
    <property type="match status" value="1"/>
</dbReference>
<dbReference type="GO" id="GO:0008270">
    <property type="term" value="F:zinc ion binding"/>
    <property type="evidence" value="ECO:0007669"/>
    <property type="project" value="TreeGrafter"/>
</dbReference>
<dbReference type="GO" id="GO:0045892">
    <property type="term" value="P:negative regulation of DNA-templated transcription"/>
    <property type="evidence" value="ECO:0007669"/>
    <property type="project" value="TreeGrafter"/>
</dbReference>
<comment type="similarity">
    <text evidence="1">Belongs to the Fur family.</text>
</comment>
<dbReference type="Gene3D" id="1.10.10.10">
    <property type="entry name" value="Winged helix-like DNA-binding domain superfamily/Winged helix DNA-binding domain"/>
    <property type="match status" value="1"/>
</dbReference>
<comment type="cofactor">
    <cofactor evidence="8">
        <name>Mn(2+)</name>
        <dbReference type="ChEBI" id="CHEBI:29035"/>
    </cofactor>
    <cofactor evidence="8">
        <name>Fe(2+)</name>
        <dbReference type="ChEBI" id="CHEBI:29033"/>
    </cofactor>
    <text evidence="8">Binds 1 Mn(2+) or Fe(2+) ion per subunit.</text>
</comment>
<keyword evidence="2" id="KW-0678">Repressor</keyword>
<feature type="binding site" evidence="7">
    <location>
        <position position="100"/>
    </location>
    <ligand>
        <name>Zn(2+)</name>
        <dbReference type="ChEBI" id="CHEBI:29105"/>
    </ligand>
</feature>
<feature type="binding site" evidence="7">
    <location>
        <position position="140"/>
    </location>
    <ligand>
        <name>Zn(2+)</name>
        <dbReference type="ChEBI" id="CHEBI:29105"/>
    </ligand>
</feature>
<dbReference type="InterPro" id="IPR043135">
    <property type="entry name" value="Fur_C"/>
</dbReference>
<dbReference type="GO" id="GO:0000976">
    <property type="term" value="F:transcription cis-regulatory region binding"/>
    <property type="evidence" value="ECO:0007669"/>
    <property type="project" value="TreeGrafter"/>
</dbReference>
<keyword evidence="5" id="KW-0238">DNA-binding</keyword>
<sequence>MDPKAQARLQQMVEKLKAQRFRITPQRLAVLEILVESDSHPSVETVYAQVRKRFPTTSLATVYKTVTLLKEMNEVLELGFHNTANRYDALKPYPHPHVICTQCGKILDPPLEGAHGLAQEMSRKTGFLISSHRLDFYGICPDCQRRG</sequence>
<keyword evidence="7" id="KW-0479">Metal-binding</keyword>
<proteinExistence type="inferred from homology"/>
<reference evidence="9 10" key="1">
    <citation type="submission" date="2017-04" db="EMBL/GenBank/DDBJ databases">
        <authorList>
            <person name="Afonso C.L."/>
            <person name="Miller P.J."/>
            <person name="Scott M.A."/>
            <person name="Spackman E."/>
            <person name="Goraichik I."/>
            <person name="Dimitrov K.M."/>
            <person name="Suarez D.L."/>
            <person name="Swayne D.E."/>
        </authorList>
    </citation>
    <scope>NUCLEOTIDE SEQUENCE [LARGE SCALE GENOMIC DNA]</scope>
    <source>
        <strain evidence="9 10">DSM 13146</strain>
    </source>
</reference>
<keyword evidence="3 7" id="KW-0862">Zinc</keyword>
<dbReference type="AlphaFoldDB" id="A0A1W1XNI5"/>
<dbReference type="CDD" id="cd07153">
    <property type="entry name" value="Fur_like"/>
    <property type="match status" value="1"/>
</dbReference>
<evidence type="ECO:0000256" key="5">
    <source>
        <dbReference type="ARBA" id="ARBA00023125"/>
    </source>
</evidence>
<dbReference type="InterPro" id="IPR002481">
    <property type="entry name" value="FUR"/>
</dbReference>
<dbReference type="PANTHER" id="PTHR33202:SF7">
    <property type="entry name" value="FERRIC UPTAKE REGULATION PROTEIN"/>
    <property type="match status" value="1"/>
</dbReference>
<evidence type="ECO:0000313" key="10">
    <source>
        <dbReference type="Proteomes" id="UP000192783"/>
    </source>
</evidence>
<organism evidence="9 10">
    <name type="scientific">Desulfacinum hydrothermale DSM 13146</name>
    <dbReference type="NCBI Taxonomy" id="1121390"/>
    <lineage>
        <taxon>Bacteria</taxon>
        <taxon>Pseudomonadati</taxon>
        <taxon>Thermodesulfobacteriota</taxon>
        <taxon>Syntrophobacteria</taxon>
        <taxon>Syntrophobacterales</taxon>
        <taxon>Syntrophobacteraceae</taxon>
        <taxon>Desulfacinum</taxon>
    </lineage>
</organism>
<keyword evidence="4" id="KW-0805">Transcription regulation</keyword>
<evidence type="ECO:0000256" key="1">
    <source>
        <dbReference type="ARBA" id="ARBA00007957"/>
    </source>
</evidence>
<evidence type="ECO:0000256" key="3">
    <source>
        <dbReference type="ARBA" id="ARBA00022833"/>
    </source>
</evidence>
<evidence type="ECO:0000256" key="8">
    <source>
        <dbReference type="PIRSR" id="PIRSR602481-2"/>
    </source>
</evidence>
<evidence type="ECO:0000256" key="2">
    <source>
        <dbReference type="ARBA" id="ARBA00022491"/>
    </source>
</evidence>
<evidence type="ECO:0000256" key="6">
    <source>
        <dbReference type="ARBA" id="ARBA00023163"/>
    </source>
</evidence>
<evidence type="ECO:0000256" key="7">
    <source>
        <dbReference type="PIRSR" id="PIRSR602481-1"/>
    </source>
</evidence>
<feature type="binding site" evidence="8">
    <location>
        <position position="132"/>
    </location>
    <ligand>
        <name>Fe cation</name>
        <dbReference type="ChEBI" id="CHEBI:24875"/>
    </ligand>
</feature>
<dbReference type="GO" id="GO:1900376">
    <property type="term" value="P:regulation of secondary metabolite biosynthetic process"/>
    <property type="evidence" value="ECO:0007669"/>
    <property type="project" value="TreeGrafter"/>
</dbReference>
<keyword evidence="6" id="KW-0804">Transcription</keyword>
<comment type="cofactor">
    <cofactor evidence="7">
        <name>Zn(2+)</name>
        <dbReference type="ChEBI" id="CHEBI:29105"/>
    </cofactor>
    <text evidence="7">Binds 1 zinc ion per subunit.</text>
</comment>
<accession>A0A1W1XNI5</accession>
<feature type="binding site" evidence="7">
    <location>
        <position position="103"/>
    </location>
    <ligand>
        <name>Zn(2+)</name>
        <dbReference type="ChEBI" id="CHEBI:29105"/>
    </ligand>
</feature>
<dbReference type="PANTHER" id="PTHR33202">
    <property type="entry name" value="ZINC UPTAKE REGULATION PROTEIN"/>
    <property type="match status" value="1"/>
</dbReference>
<dbReference type="InterPro" id="IPR036390">
    <property type="entry name" value="WH_DNA-bd_sf"/>
</dbReference>
<dbReference type="EMBL" id="FWXF01000013">
    <property type="protein sequence ID" value="SMC25540.1"/>
    <property type="molecule type" value="Genomic_DNA"/>
</dbReference>
<gene>
    <name evidence="9" type="ORF">SAMN02746041_02365</name>
</gene>
<dbReference type="RefSeq" id="WP_245802435.1">
    <property type="nucleotide sequence ID" value="NZ_FWXF01000013.1"/>
</dbReference>
<feature type="binding site" evidence="7">
    <location>
        <position position="143"/>
    </location>
    <ligand>
        <name>Zn(2+)</name>
        <dbReference type="ChEBI" id="CHEBI:29105"/>
    </ligand>
</feature>
<dbReference type="STRING" id="1121390.SAMN02746041_02365"/>
<name>A0A1W1XNI5_9BACT</name>
<evidence type="ECO:0000313" key="9">
    <source>
        <dbReference type="EMBL" id="SMC25540.1"/>
    </source>
</evidence>
<dbReference type="InterPro" id="IPR036388">
    <property type="entry name" value="WH-like_DNA-bd_sf"/>
</dbReference>
<evidence type="ECO:0000256" key="4">
    <source>
        <dbReference type="ARBA" id="ARBA00023015"/>
    </source>
</evidence>
<protein>
    <submittedName>
        <fullName evidence="9">Fur family transcriptional regulator, peroxide stress response regulator</fullName>
    </submittedName>
</protein>
<dbReference type="SUPFAM" id="SSF46785">
    <property type="entry name" value="Winged helix' DNA-binding domain"/>
    <property type="match status" value="1"/>
</dbReference>
<keyword evidence="8" id="KW-0408">Iron</keyword>
<dbReference type="Gene3D" id="3.30.1490.190">
    <property type="match status" value="1"/>
</dbReference>
<keyword evidence="10" id="KW-1185">Reference proteome</keyword>
<dbReference type="Proteomes" id="UP000192783">
    <property type="component" value="Unassembled WGS sequence"/>
</dbReference>